<dbReference type="InterPro" id="IPR018189">
    <property type="entry name" value="Phosphoglucose_isomerase_CS"/>
</dbReference>
<accession>A0A381PTR1</accession>
<dbReference type="InterPro" id="IPR035476">
    <property type="entry name" value="SIS_PGI_1"/>
</dbReference>
<dbReference type="CDD" id="cd05016">
    <property type="entry name" value="SIS_PGI_2"/>
    <property type="match status" value="1"/>
</dbReference>
<evidence type="ECO:0000256" key="7">
    <source>
        <dbReference type="ARBA" id="ARBA00029321"/>
    </source>
</evidence>
<dbReference type="GO" id="GO:0006094">
    <property type="term" value="P:gluconeogenesis"/>
    <property type="evidence" value="ECO:0007669"/>
    <property type="project" value="UniProtKB-KW"/>
</dbReference>
<dbReference type="PROSITE" id="PS51463">
    <property type="entry name" value="P_GLUCOSE_ISOMERASE_3"/>
    <property type="match status" value="1"/>
</dbReference>
<sequence length="523" mass="58399">MSNPTQTHAWRNLHRECEKFKNPAFRLNDLFTNDSKRFDRFSVFTDQLLLDYSKNYLTDHSFKLLIDLANECKVPASIAAMFSGDKINHSENKAAFHVTLRDPDSKFSVVGETLNKITGFVETLRNGDWKGYSGKQITDVVNIGIGGSNLGPSLGCEALADLITHTPQLHFVSNVDPAHLRSTLNALNPASTLFIISSKSFTTLETQQNAEKARLWVLEQAQDESALAKHFIAITANTLAAREFGISAENLFPVWDWVGGRYSLWSAIGMPIALAIGMQNFRELLAGAHAMDRHFQKAALHENMPVIMGLLTVLYTGFFDSKNTAVIPYSERLKLLPGYLQQLQMESLGKSVDIEGNPVKTNTGEIIWGTAGTDGQHSYFQLLHQGTQFVPVDFIALAKPRLEVEKEQHQHLLANCFGQSLTLMKGNTDSEDPNKNLPGNKPSNTLMLRELNPYNLGCLIALYEHKVFVQSVIWNINAFDQWGVESGKLLSREMFDSLSSQVTALNFDASTNGLIQFARKWDE</sequence>
<evidence type="ECO:0000256" key="5">
    <source>
        <dbReference type="ARBA" id="ARBA00023152"/>
    </source>
</evidence>
<dbReference type="EC" id="5.3.1.9" evidence="3"/>
<dbReference type="InterPro" id="IPR035482">
    <property type="entry name" value="SIS_PGI_2"/>
</dbReference>
<reference evidence="8" key="1">
    <citation type="submission" date="2018-05" db="EMBL/GenBank/DDBJ databases">
        <authorList>
            <person name="Lanie J.A."/>
            <person name="Ng W.-L."/>
            <person name="Kazmierczak K.M."/>
            <person name="Andrzejewski T.M."/>
            <person name="Davidsen T.M."/>
            <person name="Wayne K.J."/>
            <person name="Tettelin H."/>
            <person name="Glass J.I."/>
            <person name="Rusch D."/>
            <person name="Podicherti R."/>
            <person name="Tsui H.-C.T."/>
            <person name="Winkler M.E."/>
        </authorList>
    </citation>
    <scope>NUCLEOTIDE SEQUENCE</scope>
</reference>
<dbReference type="GO" id="GO:0051156">
    <property type="term" value="P:glucose 6-phosphate metabolic process"/>
    <property type="evidence" value="ECO:0007669"/>
    <property type="project" value="TreeGrafter"/>
</dbReference>
<proteinExistence type="inferred from homology"/>
<dbReference type="EMBL" id="UINC01001090">
    <property type="protein sequence ID" value="SUZ70395.1"/>
    <property type="molecule type" value="Genomic_DNA"/>
</dbReference>
<dbReference type="GO" id="GO:0004347">
    <property type="term" value="F:glucose-6-phosphate isomerase activity"/>
    <property type="evidence" value="ECO:0007669"/>
    <property type="project" value="UniProtKB-EC"/>
</dbReference>
<name>A0A381PTR1_9ZZZZ</name>
<dbReference type="InterPro" id="IPR001672">
    <property type="entry name" value="G6P_Isomerase"/>
</dbReference>
<dbReference type="UniPathway" id="UPA00109">
    <property type="reaction ID" value="UER00181"/>
</dbReference>
<dbReference type="SUPFAM" id="SSF53697">
    <property type="entry name" value="SIS domain"/>
    <property type="match status" value="1"/>
</dbReference>
<dbReference type="CDD" id="cd05015">
    <property type="entry name" value="SIS_PGI_1"/>
    <property type="match status" value="1"/>
</dbReference>
<dbReference type="PROSITE" id="PS00765">
    <property type="entry name" value="P_GLUCOSE_ISOMERASE_1"/>
    <property type="match status" value="1"/>
</dbReference>
<dbReference type="GO" id="GO:0005829">
    <property type="term" value="C:cytosol"/>
    <property type="evidence" value="ECO:0007669"/>
    <property type="project" value="TreeGrafter"/>
</dbReference>
<gene>
    <name evidence="8" type="ORF">METZ01_LOCUS23249</name>
</gene>
<dbReference type="NCBIfam" id="NF001211">
    <property type="entry name" value="PRK00179.1"/>
    <property type="match status" value="1"/>
</dbReference>
<keyword evidence="5" id="KW-0324">Glycolysis</keyword>
<comment type="similarity">
    <text evidence="2">Belongs to the GPI family.</text>
</comment>
<dbReference type="Pfam" id="PF00342">
    <property type="entry name" value="PGI"/>
    <property type="match status" value="1"/>
</dbReference>
<dbReference type="PANTHER" id="PTHR11469">
    <property type="entry name" value="GLUCOSE-6-PHOSPHATE ISOMERASE"/>
    <property type="match status" value="1"/>
</dbReference>
<dbReference type="AlphaFoldDB" id="A0A381PTR1"/>
<evidence type="ECO:0000256" key="6">
    <source>
        <dbReference type="ARBA" id="ARBA00023235"/>
    </source>
</evidence>
<evidence type="ECO:0000313" key="8">
    <source>
        <dbReference type="EMBL" id="SUZ70395.1"/>
    </source>
</evidence>
<dbReference type="GO" id="GO:0048029">
    <property type="term" value="F:monosaccharide binding"/>
    <property type="evidence" value="ECO:0007669"/>
    <property type="project" value="TreeGrafter"/>
</dbReference>
<dbReference type="Gene3D" id="3.40.50.10490">
    <property type="entry name" value="Glucose-6-phosphate isomerase like protein, domain 1"/>
    <property type="match status" value="2"/>
</dbReference>
<keyword evidence="4" id="KW-0312">Gluconeogenesis</keyword>
<evidence type="ECO:0000256" key="1">
    <source>
        <dbReference type="ARBA" id="ARBA00004926"/>
    </source>
</evidence>
<evidence type="ECO:0000256" key="2">
    <source>
        <dbReference type="ARBA" id="ARBA00006604"/>
    </source>
</evidence>
<dbReference type="Gene3D" id="1.10.1390.10">
    <property type="match status" value="1"/>
</dbReference>
<evidence type="ECO:0000256" key="4">
    <source>
        <dbReference type="ARBA" id="ARBA00022432"/>
    </source>
</evidence>
<protein>
    <recommendedName>
        <fullName evidence="3">glucose-6-phosphate isomerase</fullName>
        <ecNumber evidence="3">5.3.1.9</ecNumber>
    </recommendedName>
</protein>
<keyword evidence="6" id="KW-0413">Isomerase</keyword>
<dbReference type="GO" id="GO:0097367">
    <property type="term" value="F:carbohydrate derivative binding"/>
    <property type="evidence" value="ECO:0007669"/>
    <property type="project" value="InterPro"/>
</dbReference>
<dbReference type="PROSITE" id="PS00174">
    <property type="entry name" value="P_GLUCOSE_ISOMERASE_2"/>
    <property type="match status" value="1"/>
</dbReference>
<dbReference type="GO" id="GO:0006096">
    <property type="term" value="P:glycolytic process"/>
    <property type="evidence" value="ECO:0007669"/>
    <property type="project" value="UniProtKB-UniPathway"/>
</dbReference>
<dbReference type="HAMAP" id="MF_00473">
    <property type="entry name" value="G6P_isomerase"/>
    <property type="match status" value="1"/>
</dbReference>
<comment type="pathway">
    <text evidence="1">Carbohydrate degradation; glycolysis; D-glyceraldehyde 3-phosphate and glycerone phosphate from D-glucose: step 2/4.</text>
</comment>
<comment type="catalytic activity">
    <reaction evidence="7">
        <text>alpha-D-glucose 6-phosphate = beta-D-fructose 6-phosphate</text>
        <dbReference type="Rhea" id="RHEA:11816"/>
        <dbReference type="ChEBI" id="CHEBI:57634"/>
        <dbReference type="ChEBI" id="CHEBI:58225"/>
        <dbReference type="EC" id="5.3.1.9"/>
    </reaction>
</comment>
<dbReference type="PRINTS" id="PR00662">
    <property type="entry name" value="G6PISOMERASE"/>
</dbReference>
<organism evidence="8">
    <name type="scientific">marine metagenome</name>
    <dbReference type="NCBI Taxonomy" id="408172"/>
    <lineage>
        <taxon>unclassified sequences</taxon>
        <taxon>metagenomes</taxon>
        <taxon>ecological metagenomes</taxon>
    </lineage>
</organism>
<evidence type="ECO:0000256" key="3">
    <source>
        <dbReference type="ARBA" id="ARBA00011952"/>
    </source>
</evidence>
<dbReference type="PANTHER" id="PTHR11469:SF1">
    <property type="entry name" value="GLUCOSE-6-PHOSPHATE ISOMERASE"/>
    <property type="match status" value="1"/>
</dbReference>
<dbReference type="InterPro" id="IPR023096">
    <property type="entry name" value="G6P_Isomerase_C"/>
</dbReference>
<dbReference type="InterPro" id="IPR046348">
    <property type="entry name" value="SIS_dom_sf"/>
</dbReference>